<gene>
    <name evidence="3" type="ORF">VN24_03455</name>
</gene>
<protein>
    <submittedName>
        <fullName evidence="3">Peptidase M24</fullName>
    </submittedName>
</protein>
<proteinExistence type="predicted"/>
<organism evidence="3 4">
    <name type="scientific">Paenibacillus beijingensis</name>
    <dbReference type="NCBI Taxonomy" id="1126833"/>
    <lineage>
        <taxon>Bacteria</taxon>
        <taxon>Bacillati</taxon>
        <taxon>Bacillota</taxon>
        <taxon>Bacilli</taxon>
        <taxon>Bacillales</taxon>
        <taxon>Paenibacillaceae</taxon>
        <taxon>Paenibacillus</taxon>
    </lineage>
</organism>
<evidence type="ECO:0000313" key="3">
    <source>
        <dbReference type="EMBL" id="AJY73844.1"/>
    </source>
</evidence>
<dbReference type="InterPro" id="IPR000994">
    <property type="entry name" value="Pept_M24"/>
</dbReference>
<name>A0A0D5NEN3_9BACL</name>
<dbReference type="PANTHER" id="PTHR46112:SF2">
    <property type="entry name" value="XAA-PRO AMINOPEPTIDASE P-RELATED"/>
    <property type="match status" value="1"/>
</dbReference>
<dbReference type="Gene3D" id="3.90.230.10">
    <property type="entry name" value="Creatinase/methionine aminopeptidase superfamily"/>
    <property type="match status" value="1"/>
</dbReference>
<accession>A0A0D5NEN3</accession>
<dbReference type="STRING" id="1126833.VN24_03455"/>
<dbReference type="HOGENOM" id="CLU_017266_10_0_9"/>
<feature type="domain" description="Peptidase M24" evidence="1">
    <location>
        <begin position="166"/>
        <end position="400"/>
    </location>
</feature>
<dbReference type="EMBL" id="CP011058">
    <property type="protein sequence ID" value="AJY73844.1"/>
    <property type="molecule type" value="Genomic_DNA"/>
</dbReference>
<dbReference type="OrthoDB" id="9806388at2"/>
<keyword evidence="4" id="KW-1185">Reference proteome</keyword>
<dbReference type="PATRIC" id="fig|1126833.4.peg.744"/>
<evidence type="ECO:0000259" key="1">
    <source>
        <dbReference type="Pfam" id="PF00557"/>
    </source>
</evidence>
<sequence>MNEYIQGEARIPEAEIKERIARAQAELKTAGLDGLLLTQDVDLLYFTGSMQNGYAFLPADDDPLYYVRRSVKRAEAEAAIAVRPLGAFRQFGETLTADFPAVMRDGGKRRIAADLDVLPASICQKLSEMLAAAGGEADSHGNSSLLDGSALIRRVRSVKSAWEVGRIEAAAKVAAEAFHNCLEHVREGVSELEWIARYEYEIRKRGHIGLMRMRAYNQAVMTGMVASGAAAAEPAAFDGPAGGRGLGPSAPQSVSRKRFARGEPILLDVGCCIDGYVIDQTRTAVIGELADDLTEAYGVTETILDMALGQMRPGALPSDIYAASLQCAEAAGLTDHFMGYGRDQAKFLGHGIGLEVDEWPVLARGFNEPLEAGMVIAIEPKFTFPGRGVVGIEDTVLVTASEPKRLTSLARGLIKLP</sequence>
<dbReference type="InterPro" id="IPR036005">
    <property type="entry name" value="Creatinase/aminopeptidase-like"/>
</dbReference>
<reference evidence="3 4" key="1">
    <citation type="journal article" date="2015" name="J. Biotechnol.">
        <title>Complete genome sequence of Paenibacillus beijingensis 7188(T) (=DSM 24997(T)), a novel rhizobacterium from jujube garden soil.</title>
        <authorList>
            <person name="Kwak Y."/>
            <person name="Shin J.H."/>
        </authorList>
    </citation>
    <scope>NUCLEOTIDE SEQUENCE [LARGE SCALE GENOMIC DNA]</scope>
    <source>
        <strain evidence="3 4">DSM 24997</strain>
    </source>
</reference>
<evidence type="ECO:0000313" key="4">
    <source>
        <dbReference type="Proteomes" id="UP000032633"/>
    </source>
</evidence>
<dbReference type="Pfam" id="PF01321">
    <property type="entry name" value="Creatinase_N"/>
    <property type="match status" value="1"/>
</dbReference>
<dbReference type="Proteomes" id="UP000032633">
    <property type="component" value="Chromosome"/>
</dbReference>
<dbReference type="AlphaFoldDB" id="A0A0D5NEN3"/>
<dbReference type="InterPro" id="IPR029149">
    <property type="entry name" value="Creatin/AminoP/Spt16_N"/>
</dbReference>
<dbReference type="Gene3D" id="3.40.350.10">
    <property type="entry name" value="Creatinase/prolidase N-terminal domain"/>
    <property type="match status" value="1"/>
</dbReference>
<dbReference type="InterPro" id="IPR000587">
    <property type="entry name" value="Creatinase_N"/>
</dbReference>
<dbReference type="InterPro" id="IPR050659">
    <property type="entry name" value="Peptidase_M24B"/>
</dbReference>
<dbReference type="KEGG" id="pbj:VN24_03455"/>
<dbReference type="Pfam" id="PF00557">
    <property type="entry name" value="Peptidase_M24"/>
    <property type="match status" value="1"/>
</dbReference>
<dbReference type="SUPFAM" id="SSF55920">
    <property type="entry name" value="Creatinase/aminopeptidase"/>
    <property type="match status" value="1"/>
</dbReference>
<dbReference type="RefSeq" id="WP_045669279.1">
    <property type="nucleotide sequence ID" value="NZ_CP011058.1"/>
</dbReference>
<evidence type="ECO:0000259" key="2">
    <source>
        <dbReference type="Pfam" id="PF01321"/>
    </source>
</evidence>
<dbReference type="PANTHER" id="PTHR46112">
    <property type="entry name" value="AMINOPEPTIDASE"/>
    <property type="match status" value="1"/>
</dbReference>
<dbReference type="CDD" id="cd01066">
    <property type="entry name" value="APP_MetAP"/>
    <property type="match status" value="1"/>
</dbReference>
<dbReference type="SUPFAM" id="SSF53092">
    <property type="entry name" value="Creatinase/prolidase N-terminal domain"/>
    <property type="match status" value="1"/>
</dbReference>
<feature type="domain" description="Creatinase N-terminal" evidence="2">
    <location>
        <begin position="19"/>
        <end position="158"/>
    </location>
</feature>
<reference evidence="4" key="2">
    <citation type="submission" date="2015-03" db="EMBL/GenBank/DDBJ databases">
        <title>Genome sequence of Paenibacillus beijingensis strain DSM 24997T.</title>
        <authorList>
            <person name="Kwak Y."/>
            <person name="Shin J.-H."/>
        </authorList>
    </citation>
    <scope>NUCLEOTIDE SEQUENCE [LARGE SCALE GENOMIC DNA]</scope>
    <source>
        <strain evidence="4">DSM 24997</strain>
    </source>
</reference>